<gene>
    <name evidence="3" type="ORF">ARY78_03375</name>
</gene>
<dbReference type="EMBL" id="AAAIXK010000002">
    <property type="protein sequence ID" value="EAC5549470.1"/>
    <property type="molecule type" value="Genomic_DNA"/>
</dbReference>
<accession>A0A9P1T8U2</accession>
<sequence>MENEKQKIDYVSRAELFKHGNDIKKEMSKKVDKVESKVDKISDEVVELKVLVIPMVTSAKETAKNTQKMADTLERYTRSTTKQLHEHDLEIAHVKNSIDNTLKNIADDDSEIKEKRFSNVQIITSVLALVGIILGGILS</sequence>
<keyword evidence="2" id="KW-1133">Transmembrane helix</keyword>
<keyword evidence="2" id="KW-0472">Membrane</keyword>
<proteinExistence type="predicted"/>
<name>A0A9P1T8U2_LISMN</name>
<evidence type="ECO:0000313" key="4">
    <source>
        <dbReference type="Proteomes" id="UP000365297"/>
    </source>
</evidence>
<dbReference type="Proteomes" id="UP000365297">
    <property type="component" value="Unassembled WGS sequence"/>
</dbReference>
<keyword evidence="2" id="KW-0812">Transmembrane</keyword>
<comment type="caution">
    <text evidence="3">The sequence shown here is derived from an EMBL/GenBank/DDBJ whole genome shotgun (WGS) entry which is preliminary data.</text>
</comment>
<evidence type="ECO:0000256" key="1">
    <source>
        <dbReference type="SAM" id="Coils"/>
    </source>
</evidence>
<dbReference type="AlphaFoldDB" id="A0A9P1T8U2"/>
<feature type="coiled-coil region" evidence="1">
    <location>
        <begin position="24"/>
        <end position="51"/>
    </location>
</feature>
<organism evidence="3 4">
    <name type="scientific">Listeria monocytogenes</name>
    <dbReference type="NCBI Taxonomy" id="1639"/>
    <lineage>
        <taxon>Bacteria</taxon>
        <taxon>Bacillati</taxon>
        <taxon>Bacillota</taxon>
        <taxon>Bacilli</taxon>
        <taxon>Bacillales</taxon>
        <taxon>Listeriaceae</taxon>
        <taxon>Listeria</taxon>
    </lineage>
</organism>
<reference evidence="3 4" key="1">
    <citation type="submission" date="2018-06" db="EMBL/GenBank/DDBJ databases">
        <authorList>
            <consortium name="GenomeTrakr: Next Generation Sequencing Network for Food Pathogen Tracability"/>
        </authorList>
    </citation>
    <scope>NUCLEOTIDE SEQUENCE [LARGE SCALE GENOMIC DNA]</scope>
    <source>
        <strain evidence="3 4">FDA00007096</strain>
    </source>
</reference>
<evidence type="ECO:0000313" key="3">
    <source>
        <dbReference type="EMBL" id="EAC5549470.1"/>
    </source>
</evidence>
<feature type="transmembrane region" description="Helical" evidence="2">
    <location>
        <begin position="120"/>
        <end position="138"/>
    </location>
</feature>
<keyword evidence="1" id="KW-0175">Coiled coil</keyword>
<protein>
    <submittedName>
        <fullName evidence="3">Uncharacterized protein</fullName>
    </submittedName>
</protein>
<evidence type="ECO:0000256" key="2">
    <source>
        <dbReference type="SAM" id="Phobius"/>
    </source>
</evidence>